<dbReference type="AlphaFoldDB" id="A0A450YCF5"/>
<protein>
    <submittedName>
        <fullName evidence="4">RNA methylase family UPF0020</fullName>
    </submittedName>
</protein>
<evidence type="ECO:0000256" key="1">
    <source>
        <dbReference type="ARBA" id="ARBA00022603"/>
    </source>
</evidence>
<gene>
    <name evidence="4" type="ORF">BECKTC1821E_GA0114239_100417</name>
    <name evidence="5" type="ORF">BECKTC1821F_GA0114240_10069</name>
</gene>
<dbReference type="GO" id="GO:0032259">
    <property type="term" value="P:methylation"/>
    <property type="evidence" value="ECO:0007669"/>
    <property type="project" value="UniProtKB-KW"/>
</dbReference>
<proteinExistence type="predicted"/>
<dbReference type="GO" id="GO:0008168">
    <property type="term" value="F:methyltransferase activity"/>
    <property type="evidence" value="ECO:0007669"/>
    <property type="project" value="UniProtKB-KW"/>
</dbReference>
<keyword evidence="1 4" id="KW-0489">Methyltransferase</keyword>
<dbReference type="PROSITE" id="PS01261">
    <property type="entry name" value="UPF0020"/>
    <property type="match status" value="1"/>
</dbReference>
<dbReference type="EMBL" id="CAADFW010000006">
    <property type="protein sequence ID" value="VFK54916.1"/>
    <property type="molecule type" value="Genomic_DNA"/>
</dbReference>
<dbReference type="EMBL" id="CAADFT010000004">
    <property type="protein sequence ID" value="VFK39143.1"/>
    <property type="molecule type" value="Genomic_DNA"/>
</dbReference>
<feature type="domain" description="Ribosomal RNA large subunit methyltransferase K/L-like methyltransferase" evidence="3">
    <location>
        <begin position="42"/>
        <end position="62"/>
    </location>
</feature>
<keyword evidence="2" id="KW-0808">Transferase</keyword>
<evidence type="ECO:0000259" key="3">
    <source>
        <dbReference type="Pfam" id="PF01170"/>
    </source>
</evidence>
<dbReference type="InterPro" id="IPR053943">
    <property type="entry name" value="RlmKL-like_Mtase_CS"/>
</dbReference>
<name>A0A450YCF5_9GAMM</name>
<evidence type="ECO:0000256" key="2">
    <source>
        <dbReference type="ARBA" id="ARBA00022679"/>
    </source>
</evidence>
<accession>A0A450YCF5</accession>
<organism evidence="4">
    <name type="scientific">Candidatus Kentrum sp. TC</name>
    <dbReference type="NCBI Taxonomy" id="2126339"/>
    <lineage>
        <taxon>Bacteria</taxon>
        <taxon>Pseudomonadati</taxon>
        <taxon>Pseudomonadota</taxon>
        <taxon>Gammaproteobacteria</taxon>
        <taxon>Candidatus Kentrum</taxon>
    </lineage>
</organism>
<evidence type="ECO:0000313" key="4">
    <source>
        <dbReference type="EMBL" id="VFK39143.1"/>
    </source>
</evidence>
<evidence type="ECO:0000313" key="5">
    <source>
        <dbReference type="EMBL" id="VFK54916.1"/>
    </source>
</evidence>
<dbReference type="Pfam" id="PF01170">
    <property type="entry name" value="UPF0020"/>
    <property type="match status" value="1"/>
</dbReference>
<dbReference type="SUPFAM" id="SSF53335">
    <property type="entry name" value="S-adenosyl-L-methionine-dependent methyltransferases"/>
    <property type="match status" value="1"/>
</dbReference>
<dbReference type="InterPro" id="IPR000241">
    <property type="entry name" value="RlmKL-like_Mtase"/>
</dbReference>
<dbReference type="InterPro" id="IPR029063">
    <property type="entry name" value="SAM-dependent_MTases_sf"/>
</dbReference>
<sequence>MTRTFLQNRLNVANKSRSNIFNWRGQFTPQFIDYLLDELASNTTAIADPFCGSGTVLLEAASRDLVAYGLELNPAAYAMAKFFTLANFSFKHRIDLASQVEKHMSASFRDFGDLPLWESSSSYREKAKNLLLIGRALFDSCQTKSETLLIALTLFEAEATRNGELLPTVRNAFERIRSRLYRLPHVECAPRVSLCDARLADTAIHAECDMILTSPPYINVFNYHQNHRAIVELLGFDILRVARSEIGSNRKNRQNRFRTVVQYAMEMEHCLKAFSRILKPDGLAVIVLGRESNVRGVPFQNGTIVIQVAEQSGMFVLDSRHERSFTNRFGTTIFEDILIFVMSSAVSQSNVAIDVAAQHLEEGLALAEGEVAEDIRETLATIHNIPESPVLERTPIL</sequence>
<reference evidence="4" key="1">
    <citation type="submission" date="2019-02" db="EMBL/GenBank/DDBJ databases">
        <authorList>
            <person name="Gruber-Vodicka R. H."/>
            <person name="Seah K. B. B."/>
        </authorList>
    </citation>
    <scope>NUCLEOTIDE SEQUENCE</scope>
    <source>
        <strain evidence="4">BECK_BZ125</strain>
        <strain evidence="5">BECK_BZ126</strain>
    </source>
</reference>
<dbReference type="Gene3D" id="3.40.50.150">
    <property type="entry name" value="Vaccinia Virus protein VP39"/>
    <property type="match status" value="2"/>
</dbReference>